<keyword evidence="2" id="KW-0472">Membrane</keyword>
<keyword evidence="2" id="KW-1133">Transmembrane helix</keyword>
<dbReference type="EMBL" id="CAUYUJ010022713">
    <property type="protein sequence ID" value="CAK0912185.1"/>
    <property type="molecule type" value="Genomic_DNA"/>
</dbReference>
<evidence type="ECO:0000313" key="3">
    <source>
        <dbReference type="EMBL" id="CAK0912185.1"/>
    </source>
</evidence>
<keyword evidence="4" id="KW-1185">Reference proteome</keyword>
<feature type="region of interest" description="Disordered" evidence="1">
    <location>
        <begin position="539"/>
        <end position="598"/>
    </location>
</feature>
<feature type="transmembrane region" description="Helical" evidence="2">
    <location>
        <begin position="237"/>
        <end position="264"/>
    </location>
</feature>
<gene>
    <name evidence="3" type="ORF">PCOR1329_LOCUS85800</name>
</gene>
<keyword evidence="2" id="KW-0812">Transmembrane</keyword>
<evidence type="ECO:0000313" key="4">
    <source>
        <dbReference type="Proteomes" id="UP001189429"/>
    </source>
</evidence>
<reference evidence="3" key="1">
    <citation type="submission" date="2023-10" db="EMBL/GenBank/DDBJ databases">
        <authorList>
            <person name="Chen Y."/>
            <person name="Shah S."/>
            <person name="Dougan E. K."/>
            <person name="Thang M."/>
            <person name="Chan C."/>
        </authorList>
    </citation>
    <scope>NUCLEOTIDE SEQUENCE [LARGE SCALE GENOMIC DNA]</scope>
</reference>
<protein>
    <submittedName>
        <fullName evidence="3">Uncharacterized protein</fullName>
    </submittedName>
</protein>
<name>A0ABN9YM49_9DINO</name>
<proteinExistence type="predicted"/>
<organism evidence="3 4">
    <name type="scientific">Prorocentrum cordatum</name>
    <dbReference type="NCBI Taxonomy" id="2364126"/>
    <lineage>
        <taxon>Eukaryota</taxon>
        <taxon>Sar</taxon>
        <taxon>Alveolata</taxon>
        <taxon>Dinophyceae</taxon>
        <taxon>Prorocentrales</taxon>
        <taxon>Prorocentraceae</taxon>
        <taxon>Prorocentrum</taxon>
    </lineage>
</organism>
<dbReference type="Proteomes" id="UP001189429">
    <property type="component" value="Unassembled WGS sequence"/>
</dbReference>
<evidence type="ECO:0000256" key="1">
    <source>
        <dbReference type="SAM" id="MobiDB-lite"/>
    </source>
</evidence>
<accession>A0ABN9YM49</accession>
<comment type="caution">
    <text evidence="3">The sequence shown here is derived from an EMBL/GenBank/DDBJ whole genome shotgun (WGS) entry which is preliminary data.</text>
</comment>
<feature type="non-terminal residue" evidence="3">
    <location>
        <position position="1"/>
    </location>
</feature>
<feature type="transmembrane region" description="Helical" evidence="2">
    <location>
        <begin position="161"/>
        <end position="180"/>
    </location>
</feature>
<feature type="transmembrane region" description="Helical" evidence="2">
    <location>
        <begin position="114"/>
        <end position="136"/>
    </location>
</feature>
<sequence>DRRLLMANSTEHGEKLVVLPDVDAMLRACREAGLGQNRDHQRRKCAGEAVFVKAIDTSDDTVQCHVPSLAEDIWFAARALAEPEALQFSKEMLVLCKAIHPLYKLLLYSATSPWIFQVVALLDAVFGSLMLSAAFYGGRASPAVPACAGPDDLLANLTRDLLVSLGCMVVALAPLAVLCRRDRTLRRGSPDHERRAQLRRWLLKDVACIAGGLLWFAFCLLYIVLFLANVSQADADHWLICLTFRFVIMWVLIPFAAALLWMVIMRVFVELSGGSFVQTNISGLLRAVYRGGYDIPSVPLLLECDAGEGITRFRLEGGELCMSTDGMNWTHIESLEWLADPGAETLSAGPSLHGQVIDQAGRKATVESCILPELTRICEKARVGHTLPKSLEESQERFAVATESRHQEAAAPGGEVQRDQTQVTSEVADELAVTLEVADKLAVDSSAAAAAGLAARLADQPAQVPLRADAEPIKPTVLEAVGQASATAEVQQVRRAEQQAQEVQSPDRAAGPGLALPAAAMSGVSLDAVFLTVEQAEGLEEPVPERGSSQQEKRVKRVPVPASAPTQVGKLAGASVEASARRRASTSSFASSLDARGGQRPKGIDIIFRLFTGRGVLDSRPGGWH</sequence>
<evidence type="ECO:0000256" key="2">
    <source>
        <dbReference type="SAM" id="Phobius"/>
    </source>
</evidence>
<feature type="transmembrane region" description="Helical" evidence="2">
    <location>
        <begin position="201"/>
        <end position="225"/>
    </location>
</feature>
<feature type="compositionally biased region" description="Low complexity" evidence="1">
    <location>
        <begin position="585"/>
        <end position="596"/>
    </location>
</feature>